<keyword evidence="1" id="KW-1133">Transmembrane helix</keyword>
<keyword evidence="1" id="KW-0472">Membrane</keyword>
<sequence>MRAILARTNQSPRRRKIVRRRLSVPRLLLLTVVVGVGWVGYRHVQATMTKPQAVLVLGGEAERERYAAKFALKHPNLPIWISSGAPREYSEWVFSEAGVDLQRLKLDYRAVDTLTNFTTLVDDLKTQGVTKVYLVTSDYHMRRSRMIGEIILGSRGIDFQAVAIPSQEPEEDVAKVLRDGGRAVLWVMTGYTGYGESPSVTPPAVTPTPTR</sequence>
<dbReference type="Proteomes" id="UP000625316">
    <property type="component" value="Unassembled WGS sequence"/>
</dbReference>
<feature type="domain" description="DUF218" evidence="2">
    <location>
        <begin position="52"/>
        <end position="149"/>
    </location>
</feature>
<accession>A0A928VMB4</accession>
<reference evidence="3" key="1">
    <citation type="submission" date="2020-10" db="EMBL/GenBank/DDBJ databases">
        <authorList>
            <person name="Castelo-Branco R."/>
            <person name="Eusebio N."/>
            <person name="Adriana R."/>
            <person name="Vieira A."/>
            <person name="Brugerolle De Fraissinette N."/>
            <person name="Rezende De Castro R."/>
            <person name="Schneider M.P."/>
            <person name="Vasconcelos V."/>
            <person name="Leao P.N."/>
        </authorList>
    </citation>
    <scope>NUCLEOTIDE SEQUENCE</scope>
    <source>
        <strain evidence="3">LEGE 11480</strain>
    </source>
</reference>
<organism evidence="3 4">
    <name type="scientific">Romeriopsis navalis LEGE 11480</name>
    <dbReference type="NCBI Taxonomy" id="2777977"/>
    <lineage>
        <taxon>Bacteria</taxon>
        <taxon>Bacillati</taxon>
        <taxon>Cyanobacteriota</taxon>
        <taxon>Cyanophyceae</taxon>
        <taxon>Leptolyngbyales</taxon>
        <taxon>Leptolyngbyaceae</taxon>
        <taxon>Romeriopsis</taxon>
        <taxon>Romeriopsis navalis</taxon>
    </lineage>
</organism>
<evidence type="ECO:0000313" key="4">
    <source>
        <dbReference type="Proteomes" id="UP000625316"/>
    </source>
</evidence>
<dbReference type="Pfam" id="PF02698">
    <property type="entry name" value="DUF218"/>
    <property type="match status" value="1"/>
</dbReference>
<dbReference type="InterPro" id="IPR003848">
    <property type="entry name" value="DUF218"/>
</dbReference>
<dbReference type="CDD" id="cd06259">
    <property type="entry name" value="YdcF-like"/>
    <property type="match status" value="1"/>
</dbReference>
<evidence type="ECO:0000256" key="1">
    <source>
        <dbReference type="SAM" id="Phobius"/>
    </source>
</evidence>
<dbReference type="AlphaFoldDB" id="A0A928VMB4"/>
<gene>
    <name evidence="3" type="ORF">IQ266_02460</name>
</gene>
<protein>
    <submittedName>
        <fullName evidence="3">YdcF family protein</fullName>
    </submittedName>
</protein>
<comment type="caution">
    <text evidence="3">The sequence shown here is derived from an EMBL/GenBank/DDBJ whole genome shotgun (WGS) entry which is preliminary data.</text>
</comment>
<evidence type="ECO:0000313" key="3">
    <source>
        <dbReference type="EMBL" id="MBE9028619.1"/>
    </source>
</evidence>
<keyword evidence="4" id="KW-1185">Reference proteome</keyword>
<feature type="transmembrane region" description="Helical" evidence="1">
    <location>
        <begin position="21"/>
        <end position="41"/>
    </location>
</feature>
<dbReference type="EMBL" id="JADEXQ010000005">
    <property type="protein sequence ID" value="MBE9028619.1"/>
    <property type="molecule type" value="Genomic_DNA"/>
</dbReference>
<name>A0A928VMB4_9CYAN</name>
<proteinExistence type="predicted"/>
<evidence type="ECO:0000259" key="2">
    <source>
        <dbReference type="Pfam" id="PF02698"/>
    </source>
</evidence>
<dbReference type="RefSeq" id="WP_264323444.1">
    <property type="nucleotide sequence ID" value="NZ_JADEXQ010000005.1"/>
</dbReference>
<keyword evidence="1" id="KW-0812">Transmembrane</keyword>